<dbReference type="KEGG" id="tpep:A0127_06935"/>
<proteinExistence type="predicted"/>
<dbReference type="GeneID" id="78448186"/>
<dbReference type="Proteomes" id="UP000073604">
    <property type="component" value="Chromosome"/>
</dbReference>
<dbReference type="EMBL" id="CP014750">
    <property type="protein sequence ID" value="AMQ18923.1"/>
    <property type="molecule type" value="Genomic_DNA"/>
</dbReference>
<dbReference type="OrthoDB" id="60382at2157"/>
<organism evidence="1 2">
    <name type="scientific">Thermococcus peptonophilus</name>
    <dbReference type="NCBI Taxonomy" id="53952"/>
    <lineage>
        <taxon>Archaea</taxon>
        <taxon>Methanobacteriati</taxon>
        <taxon>Methanobacteriota</taxon>
        <taxon>Thermococci</taxon>
        <taxon>Thermococcales</taxon>
        <taxon>Thermococcaceae</taxon>
        <taxon>Thermococcus</taxon>
    </lineage>
</organism>
<evidence type="ECO:0000313" key="1">
    <source>
        <dbReference type="EMBL" id="AMQ18923.1"/>
    </source>
</evidence>
<dbReference type="AlphaFoldDB" id="A0A142CVX1"/>
<gene>
    <name evidence="1" type="ORF">A0127_06935</name>
</gene>
<protein>
    <submittedName>
        <fullName evidence="1">Uncharacterized protein</fullName>
    </submittedName>
</protein>
<dbReference type="STRING" id="53952.A0127_06935"/>
<sequence>MKVTLEVTFRMGGVDFRGHRWDGDTLVFEFERRGDAYIQVLSDRKVEVEVEKRPKKVVVELHTKEGTKTYEAFERDGVYMAAEL</sequence>
<keyword evidence="2" id="KW-1185">Reference proteome</keyword>
<name>A0A142CVX1_9EURY</name>
<dbReference type="RefSeq" id="WP_011250609.1">
    <property type="nucleotide sequence ID" value="NZ_CP014750.1"/>
</dbReference>
<evidence type="ECO:0000313" key="2">
    <source>
        <dbReference type="Proteomes" id="UP000073604"/>
    </source>
</evidence>
<reference evidence="2" key="1">
    <citation type="submission" date="2016-03" db="EMBL/GenBank/DDBJ databases">
        <authorList>
            <person name="Oger P.M."/>
        </authorList>
    </citation>
    <scope>NUCLEOTIDE SEQUENCE [LARGE SCALE GENOMIC DNA]</scope>
    <source>
        <strain evidence="2">OG-1</strain>
    </source>
</reference>
<accession>A0A142CVX1</accession>